<dbReference type="PANTHER" id="PTHR30532:SF26">
    <property type="entry name" value="IRON(3+)-HYDROXAMATE-BINDING PROTEIN FHUD"/>
    <property type="match status" value="1"/>
</dbReference>
<evidence type="ECO:0000259" key="6">
    <source>
        <dbReference type="PROSITE" id="PS50983"/>
    </source>
</evidence>
<evidence type="ECO:0000313" key="7">
    <source>
        <dbReference type="EMBL" id="MBC1330807.1"/>
    </source>
</evidence>
<dbReference type="InterPro" id="IPR051313">
    <property type="entry name" value="Bact_iron-sidero_bind"/>
</dbReference>
<protein>
    <submittedName>
        <fullName evidence="7">Iron-hydroxamate ABC transporter substrate-binding protein</fullName>
    </submittedName>
</protein>
<accession>A0A7X0WD66</accession>
<dbReference type="Pfam" id="PF01497">
    <property type="entry name" value="Peripla_BP_2"/>
    <property type="match status" value="1"/>
</dbReference>
<evidence type="ECO:0000256" key="1">
    <source>
        <dbReference type="ARBA" id="ARBA00004196"/>
    </source>
</evidence>
<evidence type="ECO:0000313" key="8">
    <source>
        <dbReference type="Proteomes" id="UP000532866"/>
    </source>
</evidence>
<evidence type="ECO:0000256" key="5">
    <source>
        <dbReference type="SAM" id="SignalP"/>
    </source>
</evidence>
<reference evidence="7 8" key="1">
    <citation type="submission" date="2020-03" db="EMBL/GenBank/DDBJ databases">
        <title>Soil Listeria distribution.</title>
        <authorList>
            <person name="Liao J."/>
            <person name="Wiedmann M."/>
        </authorList>
    </citation>
    <scope>NUCLEOTIDE SEQUENCE [LARGE SCALE GENOMIC DNA]</scope>
    <source>
        <strain evidence="7 8">FSL L7-1833</strain>
    </source>
</reference>
<dbReference type="GO" id="GO:0030288">
    <property type="term" value="C:outer membrane-bounded periplasmic space"/>
    <property type="evidence" value="ECO:0007669"/>
    <property type="project" value="TreeGrafter"/>
</dbReference>
<dbReference type="GO" id="GO:1901678">
    <property type="term" value="P:iron coordination entity transport"/>
    <property type="evidence" value="ECO:0007669"/>
    <property type="project" value="UniProtKB-ARBA"/>
</dbReference>
<sequence length="316" mass="35298">MKRGFVVMKKMILVAMTVVMGLVLASCGSDQKAEGQSEMHTYTMPNGKKVEIPNNPKKIVVTEYMGSLAALGVKPIGAKSFVLQNPYLEPYKKGVEDIGDPGSPEKVAELQPDLIIVSQEDEYNQMKKIAPTVLIPYNTYKNVQDELTAIGKLVGKEQEAKDWLADFDKKAAKAREEIKGSIAPDATVGLYEGDDKNFYVFGDNWGRGGQVLYNALQLKAPQKIQDQVIKGDGYKQLSLEVLPDFAADYMFVTRFKHGDSRNGALDEMEQSSIWKDLPAYKAKHIYTMDFDEMYNYDPIAIEGQMEILVNKITGKE</sequence>
<dbReference type="CDD" id="cd01138">
    <property type="entry name" value="FeuA"/>
    <property type="match status" value="1"/>
</dbReference>
<evidence type="ECO:0000256" key="3">
    <source>
        <dbReference type="ARBA" id="ARBA00022448"/>
    </source>
</evidence>
<feature type="domain" description="Fe/B12 periplasmic-binding" evidence="6">
    <location>
        <begin position="56"/>
        <end position="316"/>
    </location>
</feature>
<dbReference type="Gene3D" id="3.40.50.1980">
    <property type="entry name" value="Nitrogenase molybdenum iron protein domain"/>
    <property type="match status" value="2"/>
</dbReference>
<dbReference type="EMBL" id="JAAROL010000001">
    <property type="protein sequence ID" value="MBC1330807.1"/>
    <property type="molecule type" value="Genomic_DNA"/>
</dbReference>
<dbReference type="AlphaFoldDB" id="A0A7X0WD66"/>
<dbReference type="InterPro" id="IPR002491">
    <property type="entry name" value="ABC_transptr_periplasmic_BD"/>
</dbReference>
<dbReference type="RefSeq" id="WP_185370091.1">
    <property type="nucleotide sequence ID" value="NZ_JAARNB010000001.1"/>
</dbReference>
<comment type="similarity">
    <text evidence="2">Belongs to the bacterial solute-binding protein 8 family.</text>
</comment>
<comment type="subcellular location">
    <subcellularLocation>
        <location evidence="1">Cell envelope</location>
    </subcellularLocation>
</comment>
<keyword evidence="4 5" id="KW-0732">Signal</keyword>
<dbReference type="PROSITE" id="PS51257">
    <property type="entry name" value="PROKAR_LIPOPROTEIN"/>
    <property type="match status" value="1"/>
</dbReference>
<evidence type="ECO:0000256" key="4">
    <source>
        <dbReference type="ARBA" id="ARBA00022729"/>
    </source>
</evidence>
<keyword evidence="3" id="KW-0813">Transport</keyword>
<dbReference type="SUPFAM" id="SSF53807">
    <property type="entry name" value="Helical backbone' metal receptor"/>
    <property type="match status" value="1"/>
</dbReference>
<proteinExistence type="inferred from homology"/>
<dbReference type="PROSITE" id="PS50983">
    <property type="entry name" value="FE_B12_PBP"/>
    <property type="match status" value="1"/>
</dbReference>
<dbReference type="PANTHER" id="PTHR30532">
    <property type="entry name" value="IRON III DICITRATE-BINDING PERIPLASMIC PROTEIN"/>
    <property type="match status" value="1"/>
</dbReference>
<gene>
    <name evidence="7" type="ORF">HB759_02475</name>
</gene>
<organism evidence="7 8">
    <name type="scientific">Listeria booriae</name>
    <dbReference type="NCBI Taxonomy" id="1552123"/>
    <lineage>
        <taxon>Bacteria</taxon>
        <taxon>Bacillati</taxon>
        <taxon>Bacillota</taxon>
        <taxon>Bacilli</taxon>
        <taxon>Bacillales</taxon>
        <taxon>Listeriaceae</taxon>
        <taxon>Listeria</taxon>
    </lineage>
</organism>
<comment type="caution">
    <text evidence="7">The sequence shown here is derived from an EMBL/GenBank/DDBJ whole genome shotgun (WGS) entry which is preliminary data.</text>
</comment>
<name>A0A7X0WD66_9LIST</name>
<evidence type="ECO:0000256" key="2">
    <source>
        <dbReference type="ARBA" id="ARBA00008814"/>
    </source>
</evidence>
<feature type="chain" id="PRO_5039084194" evidence="5">
    <location>
        <begin position="26"/>
        <end position="316"/>
    </location>
</feature>
<dbReference type="Proteomes" id="UP000532866">
    <property type="component" value="Unassembled WGS sequence"/>
</dbReference>
<feature type="signal peptide" evidence="5">
    <location>
        <begin position="1"/>
        <end position="25"/>
    </location>
</feature>